<evidence type="ECO:0000313" key="3">
    <source>
        <dbReference type="Proteomes" id="UP000035067"/>
    </source>
</evidence>
<evidence type="ECO:0000256" key="1">
    <source>
        <dbReference type="SAM" id="MobiDB-lite"/>
    </source>
</evidence>
<dbReference type="EMBL" id="JXQG01000012">
    <property type="protein sequence ID" value="KKZ12748.1"/>
    <property type="molecule type" value="Genomic_DNA"/>
</dbReference>
<sequence length="181" mass="18721">MINRNPAVRLGLVVWLLGFWCAGCSGTPFGEQLTERLSEPDALEGETAAPNSAAVNVPTGEQLTEQPSESGDPVGEASPSNPTAAATAMDDIPVPDAAPAPPPNARQEASPPDPTTTQPSQLLNPTPYRLLLRLPAADPAAPAEAVTQALRAAGILFEVETVERLPNEANTAPPTPPKPSP</sequence>
<name>A0A0G2HLU3_9SYNE</name>
<dbReference type="AlphaFoldDB" id="A0A0G2HLU3"/>
<comment type="caution">
    <text evidence="2">The sequence shown here is derived from an EMBL/GenBank/DDBJ whole genome shotgun (WGS) entry which is preliminary data.</text>
</comment>
<dbReference type="PATRIC" id="fig|1604020.3.peg.2389"/>
<feature type="compositionally biased region" description="Polar residues" evidence="1">
    <location>
        <begin position="49"/>
        <end position="69"/>
    </location>
</feature>
<reference evidence="2 3" key="1">
    <citation type="submission" date="2015-01" db="EMBL/GenBank/DDBJ databases">
        <title>Lifestyle Evolution in Cyanobacterial Symbionts of Sponges.</title>
        <authorList>
            <person name="Burgsdorf I."/>
            <person name="Slaby B.M."/>
            <person name="Handley K.M."/>
            <person name="Haber M."/>
            <person name="Blom J."/>
            <person name="Marshall C.W."/>
            <person name="Gilbert J.A."/>
            <person name="Hentschel U."/>
            <person name="Steindler L."/>
        </authorList>
    </citation>
    <scope>NUCLEOTIDE SEQUENCE [LARGE SCALE GENOMIC DNA]</scope>
    <source>
        <strain evidence="2">SP3</strain>
    </source>
</reference>
<feature type="region of interest" description="Disordered" evidence="1">
    <location>
        <begin position="162"/>
        <end position="181"/>
    </location>
</feature>
<feature type="compositionally biased region" description="Low complexity" evidence="1">
    <location>
        <begin position="105"/>
        <end position="123"/>
    </location>
</feature>
<protein>
    <submittedName>
        <fullName evidence="2">Uncharacterized protein</fullName>
    </submittedName>
</protein>
<gene>
    <name evidence="2" type="ORF">TE42_03210</name>
</gene>
<dbReference type="Proteomes" id="UP000035067">
    <property type="component" value="Unassembled WGS sequence"/>
</dbReference>
<feature type="compositionally biased region" description="Low complexity" evidence="1">
    <location>
        <begin position="77"/>
        <end position="95"/>
    </location>
</feature>
<feature type="region of interest" description="Disordered" evidence="1">
    <location>
        <begin position="41"/>
        <end position="123"/>
    </location>
</feature>
<proteinExistence type="predicted"/>
<accession>A0A0G2HLU3</accession>
<organism evidence="2 3">
    <name type="scientific">Candidatus Synechococcus spongiarum SP3</name>
    <dbReference type="NCBI Taxonomy" id="1604020"/>
    <lineage>
        <taxon>Bacteria</taxon>
        <taxon>Bacillati</taxon>
        <taxon>Cyanobacteriota</taxon>
        <taxon>Cyanophyceae</taxon>
        <taxon>Synechococcales</taxon>
        <taxon>Synechococcaceae</taxon>
        <taxon>Synechococcus</taxon>
    </lineage>
</organism>
<evidence type="ECO:0000313" key="2">
    <source>
        <dbReference type="EMBL" id="KKZ12748.1"/>
    </source>
</evidence>